<protein>
    <submittedName>
        <fullName evidence="1">Uncharacterized protein</fullName>
    </submittedName>
</protein>
<accession>A0ABX3DDX5</accession>
<proteinExistence type="predicted"/>
<evidence type="ECO:0000313" key="1">
    <source>
        <dbReference type="EMBL" id="OHY96324.1"/>
    </source>
</evidence>
<gene>
    <name evidence="1" type="ORF">BI375_02085</name>
</gene>
<comment type="caution">
    <text evidence="1">The sequence shown here is derived from an EMBL/GenBank/DDBJ whole genome shotgun (WGS) entry which is preliminary data.</text>
</comment>
<organism evidence="1 2">
    <name type="scientific">Vibrio rotiferianus</name>
    <dbReference type="NCBI Taxonomy" id="190895"/>
    <lineage>
        <taxon>Bacteria</taxon>
        <taxon>Pseudomonadati</taxon>
        <taxon>Pseudomonadota</taxon>
        <taxon>Gammaproteobacteria</taxon>
        <taxon>Vibrionales</taxon>
        <taxon>Vibrionaceae</taxon>
        <taxon>Vibrio</taxon>
    </lineage>
</organism>
<dbReference type="RefSeq" id="WP_071234279.1">
    <property type="nucleotide sequence ID" value="NZ_KV861315.1"/>
</dbReference>
<dbReference type="Proteomes" id="UP000180133">
    <property type="component" value="Unassembled WGS sequence"/>
</dbReference>
<keyword evidence="2" id="KW-1185">Reference proteome</keyword>
<reference evidence="1 2" key="1">
    <citation type="submission" date="2016-09" db="EMBL/GenBank/DDBJ databases">
        <title>Isolation, identification and antibiotic sensitivity analysis of bacterial pathogen from juvenile Hippocampus erectus with tail-rotted disease.</title>
        <authorList>
            <person name="Yang Q."/>
        </authorList>
    </citation>
    <scope>NUCLEOTIDE SEQUENCE [LARGE SCALE GENOMIC DNA]</scope>
    <source>
        <strain evidence="1 2">HM-10</strain>
    </source>
</reference>
<evidence type="ECO:0000313" key="2">
    <source>
        <dbReference type="Proteomes" id="UP000180133"/>
    </source>
</evidence>
<name>A0ABX3DDX5_9VIBR</name>
<sequence>MDNSAALLLKCCDHIEQQLVRFGTDSYLILQSGSRELIKKFEVFDSVLSRAREYIFLGLFVQARRLISIMQLLCELILSDSKSLSS</sequence>
<dbReference type="EMBL" id="MKFT01000001">
    <property type="protein sequence ID" value="OHY96324.1"/>
    <property type="molecule type" value="Genomic_DNA"/>
</dbReference>